<name>A0A7J6K2P0_TOXGO</name>
<dbReference type="EMBL" id="JAAUHK010000194">
    <property type="protein sequence ID" value="KAF4641139.1"/>
    <property type="molecule type" value="Genomic_DNA"/>
</dbReference>
<feature type="signal peptide" evidence="2">
    <location>
        <begin position="1"/>
        <end position="35"/>
    </location>
</feature>
<feature type="chain" id="PRO_5029895777" description="Transmembrane protein" evidence="2">
    <location>
        <begin position="36"/>
        <end position="148"/>
    </location>
</feature>
<comment type="caution">
    <text evidence="3">The sequence shown here is derived from an EMBL/GenBank/DDBJ whole genome shotgun (WGS) entry which is preliminary data.</text>
</comment>
<organism evidence="3 4">
    <name type="scientific">Toxoplasma gondii</name>
    <dbReference type="NCBI Taxonomy" id="5811"/>
    <lineage>
        <taxon>Eukaryota</taxon>
        <taxon>Sar</taxon>
        <taxon>Alveolata</taxon>
        <taxon>Apicomplexa</taxon>
        <taxon>Conoidasida</taxon>
        <taxon>Coccidia</taxon>
        <taxon>Eucoccidiorida</taxon>
        <taxon>Eimeriorina</taxon>
        <taxon>Sarcocystidae</taxon>
        <taxon>Toxoplasma</taxon>
    </lineage>
</organism>
<evidence type="ECO:0000256" key="1">
    <source>
        <dbReference type="SAM" id="Phobius"/>
    </source>
</evidence>
<gene>
    <name evidence="3" type="ORF">TGRH88_069480</name>
</gene>
<feature type="transmembrane region" description="Helical" evidence="1">
    <location>
        <begin position="98"/>
        <end position="115"/>
    </location>
</feature>
<evidence type="ECO:0000313" key="3">
    <source>
        <dbReference type="EMBL" id="KAF4641139.1"/>
    </source>
</evidence>
<keyword evidence="1" id="KW-0472">Membrane</keyword>
<accession>A0A7J6K2P0</accession>
<sequence>MGHGKKAMSTSRLVVGFGLLGIICALLIAAEGVSTETETAEDLSNMDSVEEGCRFDVKRRAHGVPVDDADKQSVSLERKPVRKCSWYSIQCLSRKHKIVVITALVTAFMWLVLNVPPEETYRNGKSVDQMIDANKRRQLVFICFSTTL</sequence>
<evidence type="ECO:0000256" key="2">
    <source>
        <dbReference type="SAM" id="SignalP"/>
    </source>
</evidence>
<keyword evidence="2" id="KW-0732">Signal</keyword>
<keyword evidence="1" id="KW-1133">Transmembrane helix</keyword>
<protein>
    <recommendedName>
        <fullName evidence="5">Transmembrane protein</fullName>
    </recommendedName>
</protein>
<reference evidence="3 4" key="1">
    <citation type="submission" date="2020-03" db="EMBL/GenBank/DDBJ databases">
        <title>Genome sequence of Toxoplasma gondii RH-88 strain.</title>
        <authorList>
            <person name="Lorenzi H.A."/>
            <person name="Venepally P."/>
            <person name="Rozenberg A."/>
            <person name="Sibley D."/>
        </authorList>
    </citation>
    <scope>NUCLEOTIDE SEQUENCE [LARGE SCALE GENOMIC DNA]</scope>
    <source>
        <strain evidence="3 4">RH-88</strain>
    </source>
</reference>
<proteinExistence type="predicted"/>
<keyword evidence="1" id="KW-0812">Transmembrane</keyword>
<dbReference type="Proteomes" id="UP000557509">
    <property type="component" value="Unassembled WGS sequence"/>
</dbReference>
<evidence type="ECO:0000313" key="4">
    <source>
        <dbReference type="Proteomes" id="UP000557509"/>
    </source>
</evidence>
<keyword evidence="4" id="KW-1185">Reference proteome</keyword>
<evidence type="ECO:0008006" key="5">
    <source>
        <dbReference type="Google" id="ProtNLM"/>
    </source>
</evidence>
<dbReference type="AlphaFoldDB" id="A0A7J6K2P0"/>